<dbReference type="EMBL" id="VTPC01034726">
    <property type="protein sequence ID" value="KAF2891297.1"/>
    <property type="molecule type" value="Genomic_DNA"/>
</dbReference>
<protein>
    <submittedName>
        <fullName evidence="2">Uncharacterized protein</fullName>
    </submittedName>
</protein>
<name>A0A8K0G7D4_IGNLU</name>
<evidence type="ECO:0000256" key="1">
    <source>
        <dbReference type="SAM" id="MobiDB-lite"/>
    </source>
</evidence>
<dbReference type="OrthoDB" id="8189655at2759"/>
<feature type="region of interest" description="Disordered" evidence="1">
    <location>
        <begin position="1"/>
        <end position="24"/>
    </location>
</feature>
<sequence length="72" mass="7957">MAEEETKVSLENSDDCGRHLEARTEEVDNKDEDLVLTGRRVKVSVIAREIGISETSAFKILHEDLGVSKVSA</sequence>
<evidence type="ECO:0000313" key="2">
    <source>
        <dbReference type="EMBL" id="KAF2891297.1"/>
    </source>
</evidence>
<accession>A0A8K0G7D4</accession>
<feature type="compositionally biased region" description="Basic and acidic residues" evidence="1">
    <location>
        <begin position="15"/>
        <end position="24"/>
    </location>
</feature>
<comment type="caution">
    <text evidence="2">The sequence shown here is derived from an EMBL/GenBank/DDBJ whole genome shotgun (WGS) entry which is preliminary data.</text>
</comment>
<proteinExistence type="predicted"/>
<evidence type="ECO:0000313" key="3">
    <source>
        <dbReference type="Proteomes" id="UP000801492"/>
    </source>
</evidence>
<gene>
    <name evidence="2" type="ORF">ILUMI_14876</name>
</gene>
<keyword evidence="3" id="KW-1185">Reference proteome</keyword>
<dbReference type="AlphaFoldDB" id="A0A8K0G7D4"/>
<dbReference type="Proteomes" id="UP000801492">
    <property type="component" value="Unassembled WGS sequence"/>
</dbReference>
<organism evidence="2 3">
    <name type="scientific">Ignelater luminosus</name>
    <name type="common">Cucubano</name>
    <name type="synonym">Pyrophorus luminosus</name>
    <dbReference type="NCBI Taxonomy" id="2038154"/>
    <lineage>
        <taxon>Eukaryota</taxon>
        <taxon>Metazoa</taxon>
        <taxon>Ecdysozoa</taxon>
        <taxon>Arthropoda</taxon>
        <taxon>Hexapoda</taxon>
        <taxon>Insecta</taxon>
        <taxon>Pterygota</taxon>
        <taxon>Neoptera</taxon>
        <taxon>Endopterygota</taxon>
        <taxon>Coleoptera</taxon>
        <taxon>Polyphaga</taxon>
        <taxon>Elateriformia</taxon>
        <taxon>Elateroidea</taxon>
        <taxon>Elateridae</taxon>
        <taxon>Agrypninae</taxon>
        <taxon>Pyrophorini</taxon>
        <taxon>Ignelater</taxon>
    </lineage>
</organism>
<reference evidence="2" key="1">
    <citation type="submission" date="2019-08" db="EMBL/GenBank/DDBJ databases">
        <title>The genome of the North American firefly Photinus pyralis.</title>
        <authorList>
            <consortium name="Photinus pyralis genome working group"/>
            <person name="Fallon T.R."/>
            <person name="Sander Lower S.E."/>
            <person name="Weng J.-K."/>
        </authorList>
    </citation>
    <scope>NUCLEOTIDE SEQUENCE</scope>
    <source>
        <strain evidence="2">TRF0915ILg1</strain>
        <tissue evidence="2">Whole body</tissue>
    </source>
</reference>